<comment type="similarity">
    <text evidence="2">Belongs to the cytochrome ubiquinol oxidase subunit 2 family.</text>
</comment>
<dbReference type="RefSeq" id="WP_221048349.1">
    <property type="nucleotide sequence ID" value="NZ_AP019782.1"/>
</dbReference>
<evidence type="ECO:0000256" key="6">
    <source>
        <dbReference type="ARBA" id="ARBA00023136"/>
    </source>
</evidence>
<feature type="transmembrane region" description="Helical" evidence="7">
    <location>
        <begin position="87"/>
        <end position="107"/>
    </location>
</feature>
<proteinExistence type="inferred from homology"/>
<evidence type="ECO:0000256" key="7">
    <source>
        <dbReference type="SAM" id="Phobius"/>
    </source>
</evidence>
<gene>
    <name evidence="8" type="primary">cydB_1</name>
    <name evidence="8" type="ORF">MoryE10_09110</name>
</gene>
<dbReference type="GO" id="GO:0005886">
    <property type="term" value="C:plasma membrane"/>
    <property type="evidence" value="ECO:0007669"/>
    <property type="project" value="UniProtKB-SubCell"/>
</dbReference>
<protein>
    <submittedName>
        <fullName evidence="8">Cytochrome oxidase</fullName>
    </submittedName>
</protein>
<evidence type="ECO:0000256" key="4">
    <source>
        <dbReference type="ARBA" id="ARBA00022692"/>
    </source>
</evidence>
<feature type="transmembrane region" description="Helical" evidence="7">
    <location>
        <begin position="231"/>
        <end position="247"/>
    </location>
</feature>
<dbReference type="PANTHER" id="PTHR43141">
    <property type="entry name" value="CYTOCHROME BD2 SUBUNIT II"/>
    <property type="match status" value="1"/>
</dbReference>
<accession>A0A8D5ALP0</accession>
<dbReference type="GO" id="GO:0070069">
    <property type="term" value="C:cytochrome complex"/>
    <property type="evidence" value="ECO:0007669"/>
    <property type="project" value="TreeGrafter"/>
</dbReference>
<sequence length="338" mass="36898">MEAEIQLLLATIWYAIIGLILVLYVILDGFDLGVGILTLFTDEEEQRSVMMTTLGSVWDANETWLVLLGGALFGAFPLVYAAVLHALYIPVMAMLFGLIFRGVALEFRSLARRKRPWNLVFGGGSLVAAAAQGFALGGLLGGLSVAHGGSADGAWSWLTPYAAFGAAGVVAAYVLFGATYLIIKSEGDIQSVSFRRAQQAGVFLIFAALVVIPWTVRLYPYVAERWARLPAFYYLAGLLALAFAMLLRSLRLRRELSPFFWSVVVFLASAGLMVLSHYPYIVPAAVTAQEAASPSKTLIFMLTGIGMLFPVMLIYNGYQYLVFRGKVRLRKRPAADEA</sequence>
<dbReference type="Pfam" id="PF02322">
    <property type="entry name" value="Cyt_bd_oxida_II"/>
    <property type="match status" value="1"/>
</dbReference>
<keyword evidence="4 7" id="KW-0812">Transmembrane</keyword>
<feature type="transmembrane region" description="Helical" evidence="7">
    <location>
        <begin position="119"/>
        <end position="141"/>
    </location>
</feature>
<feature type="transmembrane region" description="Helical" evidence="7">
    <location>
        <begin position="259"/>
        <end position="278"/>
    </location>
</feature>
<keyword evidence="6 7" id="KW-0472">Membrane</keyword>
<keyword evidence="3" id="KW-1003">Cell membrane</keyword>
<dbReference type="KEGG" id="moz:MoryE10_09110"/>
<dbReference type="Proteomes" id="UP000824988">
    <property type="component" value="Chromosome"/>
</dbReference>
<comment type="subcellular location">
    <subcellularLocation>
        <location evidence="1">Cell membrane</location>
        <topology evidence="1">Multi-pass membrane protein</topology>
    </subcellularLocation>
</comment>
<organism evidence="8 9">
    <name type="scientific">Methylogaea oryzae</name>
    <dbReference type="NCBI Taxonomy" id="1295382"/>
    <lineage>
        <taxon>Bacteria</taxon>
        <taxon>Pseudomonadati</taxon>
        <taxon>Pseudomonadota</taxon>
        <taxon>Gammaproteobacteria</taxon>
        <taxon>Methylococcales</taxon>
        <taxon>Methylococcaceae</taxon>
        <taxon>Methylogaea</taxon>
    </lineage>
</organism>
<dbReference type="GO" id="GO:0019646">
    <property type="term" value="P:aerobic electron transport chain"/>
    <property type="evidence" value="ECO:0007669"/>
    <property type="project" value="TreeGrafter"/>
</dbReference>
<reference evidence="8" key="1">
    <citation type="submission" date="2019-06" db="EMBL/GenBank/DDBJ databases">
        <title>Complete genome sequence of Methylogaea oryzae strain JCM16910.</title>
        <authorList>
            <person name="Asakawa S."/>
        </authorList>
    </citation>
    <scope>NUCLEOTIDE SEQUENCE</scope>
    <source>
        <strain evidence="8">E10</strain>
    </source>
</reference>
<dbReference type="GO" id="GO:0009055">
    <property type="term" value="F:electron transfer activity"/>
    <property type="evidence" value="ECO:0007669"/>
    <property type="project" value="TreeGrafter"/>
</dbReference>
<feature type="transmembrane region" description="Helical" evidence="7">
    <location>
        <begin position="161"/>
        <end position="182"/>
    </location>
</feature>
<dbReference type="NCBIfam" id="TIGR00203">
    <property type="entry name" value="cydB"/>
    <property type="match status" value="1"/>
</dbReference>
<dbReference type="EMBL" id="AP019782">
    <property type="protein sequence ID" value="BBL70305.1"/>
    <property type="molecule type" value="Genomic_DNA"/>
</dbReference>
<evidence type="ECO:0000313" key="8">
    <source>
        <dbReference type="EMBL" id="BBL70305.1"/>
    </source>
</evidence>
<evidence type="ECO:0000256" key="1">
    <source>
        <dbReference type="ARBA" id="ARBA00004651"/>
    </source>
</evidence>
<dbReference type="GO" id="GO:0016682">
    <property type="term" value="F:oxidoreductase activity, acting on diphenols and related substances as donors, oxygen as acceptor"/>
    <property type="evidence" value="ECO:0007669"/>
    <property type="project" value="TreeGrafter"/>
</dbReference>
<dbReference type="PANTHER" id="PTHR43141:SF4">
    <property type="entry name" value="CYTOCHROME BD2 SUBUNIT II"/>
    <property type="match status" value="1"/>
</dbReference>
<evidence type="ECO:0000256" key="3">
    <source>
        <dbReference type="ARBA" id="ARBA00022475"/>
    </source>
</evidence>
<feature type="transmembrane region" description="Helical" evidence="7">
    <location>
        <begin position="12"/>
        <end position="40"/>
    </location>
</feature>
<evidence type="ECO:0000256" key="5">
    <source>
        <dbReference type="ARBA" id="ARBA00022989"/>
    </source>
</evidence>
<keyword evidence="5 7" id="KW-1133">Transmembrane helix</keyword>
<feature type="transmembrane region" description="Helical" evidence="7">
    <location>
        <begin position="202"/>
        <end position="219"/>
    </location>
</feature>
<feature type="transmembrane region" description="Helical" evidence="7">
    <location>
        <begin position="298"/>
        <end position="323"/>
    </location>
</feature>
<dbReference type="AlphaFoldDB" id="A0A8D5ALP0"/>
<keyword evidence="9" id="KW-1185">Reference proteome</keyword>
<evidence type="ECO:0000256" key="2">
    <source>
        <dbReference type="ARBA" id="ARBA00007543"/>
    </source>
</evidence>
<evidence type="ECO:0000313" key="9">
    <source>
        <dbReference type="Proteomes" id="UP000824988"/>
    </source>
</evidence>
<dbReference type="InterPro" id="IPR003317">
    <property type="entry name" value="Cyt-d_oxidase_su2"/>
</dbReference>
<name>A0A8D5ALP0_9GAMM</name>